<evidence type="ECO:0000256" key="11">
    <source>
        <dbReference type="ARBA" id="ARBA00023136"/>
    </source>
</evidence>
<evidence type="ECO:0000256" key="14">
    <source>
        <dbReference type="ARBA" id="ARBA00032361"/>
    </source>
</evidence>
<dbReference type="EMBL" id="DSUJ01000008">
    <property type="protein sequence ID" value="HFI90835.1"/>
    <property type="molecule type" value="Genomic_DNA"/>
</dbReference>
<reference evidence="17" key="1">
    <citation type="journal article" date="2020" name="mSystems">
        <title>Genome- and Community-Level Interaction Insights into Carbon Utilization and Element Cycling Functions of Hydrothermarchaeota in Hydrothermal Sediment.</title>
        <authorList>
            <person name="Zhou Z."/>
            <person name="Liu Y."/>
            <person name="Xu W."/>
            <person name="Pan J."/>
            <person name="Luo Z.H."/>
            <person name="Li M."/>
        </authorList>
    </citation>
    <scope>NUCLEOTIDE SEQUENCE [LARGE SCALE GENOMIC DNA]</scope>
    <source>
        <strain evidence="17">SpSt-479</strain>
    </source>
</reference>
<dbReference type="GO" id="GO:0008654">
    <property type="term" value="P:phospholipid biosynthetic process"/>
    <property type="evidence" value="ECO:0007669"/>
    <property type="project" value="UniProtKB-KW"/>
</dbReference>
<dbReference type="GO" id="GO:0012505">
    <property type="term" value="C:endomembrane system"/>
    <property type="evidence" value="ECO:0007669"/>
    <property type="project" value="UniProtKB-SubCell"/>
</dbReference>
<comment type="subcellular location">
    <subcellularLocation>
        <location evidence="2">Endomembrane system</location>
        <topology evidence="2">Multi-pass membrane protein</topology>
    </subcellularLocation>
</comment>
<feature type="transmembrane region" description="Helical" evidence="16">
    <location>
        <begin position="193"/>
        <end position="226"/>
    </location>
</feature>
<dbReference type="PANTHER" id="PTHR14269:SF61">
    <property type="entry name" value="CDP-DIACYLGLYCEROL--SERINE O-PHOSPHATIDYLTRANSFERASE"/>
    <property type="match status" value="1"/>
</dbReference>
<keyword evidence="10" id="KW-0443">Lipid metabolism</keyword>
<dbReference type="InterPro" id="IPR048254">
    <property type="entry name" value="CDP_ALCOHOL_P_TRANSF_CS"/>
</dbReference>
<evidence type="ECO:0000256" key="12">
    <source>
        <dbReference type="ARBA" id="ARBA00023209"/>
    </source>
</evidence>
<evidence type="ECO:0000256" key="3">
    <source>
        <dbReference type="ARBA" id="ARBA00010441"/>
    </source>
</evidence>
<gene>
    <name evidence="17" type="primary">pssA</name>
    <name evidence="17" type="ORF">ENS31_04790</name>
</gene>
<dbReference type="PROSITE" id="PS00379">
    <property type="entry name" value="CDP_ALCOHOL_P_TRANSF"/>
    <property type="match status" value="1"/>
</dbReference>
<keyword evidence="11 16" id="KW-0472">Membrane</keyword>
<dbReference type="PANTHER" id="PTHR14269">
    <property type="entry name" value="CDP-DIACYLGLYCEROL--GLYCEROL-3-PHOSPHATE 3-PHOSPHATIDYLTRANSFERASE-RELATED"/>
    <property type="match status" value="1"/>
</dbReference>
<feature type="transmembrane region" description="Helical" evidence="16">
    <location>
        <begin position="131"/>
        <end position="148"/>
    </location>
</feature>
<dbReference type="AlphaFoldDB" id="A0A7V2ZJ09"/>
<name>A0A7V2ZJ09_9BACT</name>
<dbReference type="InterPro" id="IPR050324">
    <property type="entry name" value="CDP-alcohol_PTase-I"/>
</dbReference>
<comment type="catalytic activity">
    <reaction evidence="1">
        <text>a CDP-1,2-diacyl-sn-glycerol + L-serine = a 1,2-diacyl-sn-glycero-3-phospho-L-serine + CMP + H(+)</text>
        <dbReference type="Rhea" id="RHEA:16913"/>
        <dbReference type="ChEBI" id="CHEBI:15378"/>
        <dbReference type="ChEBI" id="CHEBI:33384"/>
        <dbReference type="ChEBI" id="CHEBI:57262"/>
        <dbReference type="ChEBI" id="CHEBI:58332"/>
        <dbReference type="ChEBI" id="CHEBI:60377"/>
        <dbReference type="EC" id="2.7.8.8"/>
    </reaction>
</comment>
<comment type="similarity">
    <text evidence="3 15">Belongs to the CDP-alcohol phosphatidyltransferase class-I family.</text>
</comment>
<evidence type="ECO:0000256" key="6">
    <source>
        <dbReference type="ARBA" id="ARBA00022516"/>
    </source>
</evidence>
<keyword evidence="13" id="KW-1208">Phospholipid metabolism</keyword>
<keyword evidence="9 16" id="KW-1133">Transmembrane helix</keyword>
<keyword evidence="6" id="KW-0444">Lipid biosynthesis</keyword>
<keyword evidence="12" id="KW-0594">Phospholipid biosynthesis</keyword>
<dbReference type="Gene3D" id="1.20.120.1760">
    <property type="match status" value="1"/>
</dbReference>
<feature type="transmembrane region" description="Helical" evidence="16">
    <location>
        <begin position="90"/>
        <end position="111"/>
    </location>
</feature>
<evidence type="ECO:0000313" key="17">
    <source>
        <dbReference type="EMBL" id="HFI90835.1"/>
    </source>
</evidence>
<keyword evidence="7 15" id="KW-0808">Transferase</keyword>
<feature type="transmembrane region" description="Helical" evidence="16">
    <location>
        <begin position="155"/>
        <end position="173"/>
    </location>
</feature>
<evidence type="ECO:0000256" key="5">
    <source>
        <dbReference type="ARBA" id="ARBA00017171"/>
    </source>
</evidence>
<evidence type="ECO:0000256" key="4">
    <source>
        <dbReference type="ARBA" id="ARBA00013174"/>
    </source>
</evidence>
<evidence type="ECO:0000256" key="7">
    <source>
        <dbReference type="ARBA" id="ARBA00022679"/>
    </source>
</evidence>
<evidence type="ECO:0000256" key="15">
    <source>
        <dbReference type="RuleBase" id="RU003750"/>
    </source>
</evidence>
<evidence type="ECO:0000256" key="16">
    <source>
        <dbReference type="SAM" id="Phobius"/>
    </source>
</evidence>
<dbReference type="NCBIfam" id="TIGR00473">
    <property type="entry name" value="pssA"/>
    <property type="match status" value="1"/>
</dbReference>
<proteinExistence type="inferred from homology"/>
<dbReference type="InterPro" id="IPR043130">
    <property type="entry name" value="CDP-OH_PTrfase_TM_dom"/>
</dbReference>
<keyword evidence="8 16" id="KW-0812">Transmembrane</keyword>
<evidence type="ECO:0000256" key="8">
    <source>
        <dbReference type="ARBA" id="ARBA00022692"/>
    </source>
</evidence>
<sequence length="240" mass="27073">MNRLKITPSVIPNLFTALNMFSGFLSIIYSSNGNFVYAGWLIIVAAIFDTLDGLMARLTKSSSELGVELDSLSDVVSFGAAPSFLLYKTYFYNFETAGIILSSLPLIAGGFRLARFNVQLVGFDKKYFTGLPIPSAAILFSTMVLSFYQNGFEKLFDYIIIPLVITISYLMVSKVRYETIPKFSLENIKAKPAHFIFIFLSLILVIIFYVKGLFFSFVAMILLGLLRHYYQKIFHKTVRG</sequence>
<dbReference type="InterPro" id="IPR000462">
    <property type="entry name" value="CDP-OH_P_trans"/>
</dbReference>
<accession>A0A7V2ZJ09</accession>
<dbReference type="InterPro" id="IPR004533">
    <property type="entry name" value="CDP-diaglyc--ser_O-PTrfase"/>
</dbReference>
<dbReference type="EC" id="2.7.8.8" evidence="4"/>
<evidence type="ECO:0000256" key="9">
    <source>
        <dbReference type="ARBA" id="ARBA00022989"/>
    </source>
</evidence>
<comment type="caution">
    <text evidence="17">The sequence shown here is derived from an EMBL/GenBank/DDBJ whole genome shotgun (WGS) entry which is preliminary data.</text>
</comment>
<organism evidence="17">
    <name type="scientific">Ignavibacterium album</name>
    <dbReference type="NCBI Taxonomy" id="591197"/>
    <lineage>
        <taxon>Bacteria</taxon>
        <taxon>Pseudomonadati</taxon>
        <taxon>Ignavibacteriota</taxon>
        <taxon>Ignavibacteria</taxon>
        <taxon>Ignavibacteriales</taxon>
        <taxon>Ignavibacteriaceae</taxon>
        <taxon>Ignavibacterium</taxon>
    </lineage>
</organism>
<dbReference type="GO" id="GO:0003882">
    <property type="term" value="F:CDP-diacylglycerol-serine O-phosphatidyltransferase activity"/>
    <property type="evidence" value="ECO:0007669"/>
    <property type="project" value="UniProtKB-EC"/>
</dbReference>
<evidence type="ECO:0000256" key="2">
    <source>
        <dbReference type="ARBA" id="ARBA00004127"/>
    </source>
</evidence>
<evidence type="ECO:0000256" key="10">
    <source>
        <dbReference type="ARBA" id="ARBA00023098"/>
    </source>
</evidence>
<evidence type="ECO:0000256" key="1">
    <source>
        <dbReference type="ARBA" id="ARBA00000287"/>
    </source>
</evidence>
<dbReference type="Pfam" id="PF01066">
    <property type="entry name" value="CDP-OH_P_transf"/>
    <property type="match status" value="1"/>
</dbReference>
<protein>
    <recommendedName>
        <fullName evidence="5">CDP-diacylglycerol--serine O-phosphatidyltransferase</fullName>
        <ecNumber evidence="4">2.7.8.8</ecNumber>
    </recommendedName>
    <alternativeName>
        <fullName evidence="14">Phosphatidylserine synthase</fullName>
    </alternativeName>
</protein>
<evidence type="ECO:0000256" key="13">
    <source>
        <dbReference type="ARBA" id="ARBA00023264"/>
    </source>
</evidence>
<dbReference type="GO" id="GO:0016020">
    <property type="term" value="C:membrane"/>
    <property type="evidence" value="ECO:0007669"/>
    <property type="project" value="InterPro"/>
</dbReference>